<dbReference type="Pfam" id="PF13481">
    <property type="entry name" value="AAA_25"/>
    <property type="match status" value="1"/>
</dbReference>
<name>A0ABV6VB33_9ACTN</name>
<dbReference type="Gene3D" id="3.40.50.300">
    <property type="entry name" value="P-loop containing nucleotide triphosphate hydrolases"/>
    <property type="match status" value="1"/>
</dbReference>
<evidence type="ECO:0000313" key="3">
    <source>
        <dbReference type="EMBL" id="MFC1410856.1"/>
    </source>
</evidence>
<dbReference type="RefSeq" id="WP_380509341.1">
    <property type="nucleotide sequence ID" value="NZ_JBHEZX010000006.1"/>
</dbReference>
<evidence type="ECO:0000313" key="4">
    <source>
        <dbReference type="Proteomes" id="UP001592582"/>
    </source>
</evidence>
<comment type="caution">
    <text evidence="3">The sequence shown here is derived from an EMBL/GenBank/DDBJ whole genome shotgun (WGS) entry which is preliminary data.</text>
</comment>
<accession>A0ABV6VB33</accession>
<dbReference type="SMART" id="SM00382">
    <property type="entry name" value="AAA"/>
    <property type="match status" value="1"/>
</dbReference>
<protein>
    <recommendedName>
        <fullName evidence="2">AAA+ ATPase domain-containing protein</fullName>
    </recommendedName>
</protein>
<dbReference type="EMBL" id="JBHEZX010000006">
    <property type="protein sequence ID" value="MFC1410856.1"/>
    <property type="molecule type" value="Genomic_DNA"/>
</dbReference>
<gene>
    <name evidence="3" type="ORF">ACEZDG_16455</name>
</gene>
<keyword evidence="4" id="KW-1185">Reference proteome</keyword>
<proteinExistence type="predicted"/>
<feature type="domain" description="AAA+ ATPase" evidence="2">
    <location>
        <begin position="278"/>
        <end position="420"/>
    </location>
</feature>
<organism evidence="3 4">
    <name type="scientific">Streptacidiphilus alkalitolerans</name>
    <dbReference type="NCBI Taxonomy" id="3342712"/>
    <lineage>
        <taxon>Bacteria</taxon>
        <taxon>Bacillati</taxon>
        <taxon>Actinomycetota</taxon>
        <taxon>Actinomycetes</taxon>
        <taxon>Kitasatosporales</taxon>
        <taxon>Streptomycetaceae</taxon>
        <taxon>Streptacidiphilus</taxon>
    </lineage>
</organism>
<dbReference type="Proteomes" id="UP001592582">
    <property type="component" value="Unassembled WGS sequence"/>
</dbReference>
<dbReference type="InterPro" id="IPR003593">
    <property type="entry name" value="AAA+_ATPase"/>
</dbReference>
<evidence type="ECO:0000259" key="2">
    <source>
        <dbReference type="SMART" id="SM00382"/>
    </source>
</evidence>
<evidence type="ECO:0000256" key="1">
    <source>
        <dbReference type="SAM" id="MobiDB-lite"/>
    </source>
</evidence>
<feature type="region of interest" description="Disordered" evidence="1">
    <location>
        <begin position="1"/>
        <end position="28"/>
    </location>
</feature>
<feature type="compositionally biased region" description="Basic and acidic residues" evidence="1">
    <location>
        <begin position="1"/>
        <end position="15"/>
    </location>
</feature>
<reference evidence="3 4" key="1">
    <citation type="submission" date="2024-09" db="EMBL/GenBank/DDBJ databases">
        <authorList>
            <person name="Lee S.D."/>
        </authorList>
    </citation>
    <scope>NUCLEOTIDE SEQUENCE [LARGE SCALE GENOMIC DNA]</scope>
    <source>
        <strain evidence="3 4">N1-1</strain>
    </source>
</reference>
<dbReference type="InterPro" id="IPR011990">
    <property type="entry name" value="TPR-like_helical_dom_sf"/>
</dbReference>
<dbReference type="SUPFAM" id="SSF52540">
    <property type="entry name" value="P-loop containing nucleoside triphosphate hydrolases"/>
    <property type="match status" value="1"/>
</dbReference>
<dbReference type="Gene3D" id="1.25.40.10">
    <property type="entry name" value="Tetratricopeptide repeat domain"/>
    <property type="match status" value="1"/>
</dbReference>
<sequence length="950" mass="103363">MTDARERPVQREEHGTWPSWEFDENDENDDTSFRKLARYASLAAMQRLGLFLHGINTEKTEDTEETGQERLRLLYERLRQRAPSRNPVPFKLGRSQRIRDPEWVDRDSGNCLDLSLMFVTMCMEAGLRPYLCLRTGGDSQHAFVLVDVDPTKAELSHWPPPVSHRPTTTPDVYQLAGGLRLESEGIAIDVTLACRDQERPFSEAEEGGGREVGRGRGRGSTYIVDIVGAQSDPDLSPFSWVSPYARSAIGRRLPPRPSFTSFNSRAGLFATLKQRADAGGVIVLYGAPGTGKTLLAHQLAISVDFGCGWFLNASDRRALNYSLGEAEIDEAGAAHPGLGQGAEREVFAMLARQRLLGSSAPWVVVVDNVGVGPDRINLPQGKHPGQLVVVTTNNPAWAEQPETITLSGLDPCEVAQLLGEDAPFEGLDGSPLLIAASARFHAAVGHHWWQNGAPQPAEPWTTPGLLWAAAKPRLSIVELCTAIAMAWLPAVPLAPELLAVSLYGPSDAPADKVTEQQETELTEVENAVRRLEKLGLVDCAGGRTTMHRLFRSAVRDDMAATDSKAVAAVSQLCGNLLDAVDQPPDGAPGLEAPPVFPRDLFMDPAEDVRSIRNLLNGASPLAVTAPALYALGRMVERHDVRTAAEIFADVEAALEGQNTDAWSPATRLMVADCLRSKAREVLWARPSPLSTQQAVDWCREAIRLCALPGATAPVGRAARLAASRAEALLGLLLRVQSGRITQSKEEQLKQLRVAASALEHSIAERSALGGADSPEVDRSMFNLAGLELRLAWVDRAVPAAGHLSRAERYYEEVLRIRRRRYGSSELEEVACCVNGLALVGFYRVLLVQVPDDDRVRLLREAAEHAAEAVRIRQGLGGQADTEDSSDTVKSLALATKITLLRLDVQQRMKGPGPDARASQDVAAGYQAEYDDAYHRRTGGEDPAPQDNVSR</sequence>
<feature type="region of interest" description="Disordered" evidence="1">
    <location>
        <begin position="928"/>
        <end position="950"/>
    </location>
</feature>
<dbReference type="InterPro" id="IPR027417">
    <property type="entry name" value="P-loop_NTPase"/>
</dbReference>